<feature type="transmembrane region" description="Helical" evidence="1">
    <location>
        <begin position="163"/>
        <end position="186"/>
    </location>
</feature>
<accession>A0ABV3G6N9</accession>
<dbReference type="Proteomes" id="UP001551675">
    <property type="component" value="Unassembled WGS sequence"/>
</dbReference>
<evidence type="ECO:0000256" key="1">
    <source>
        <dbReference type="SAM" id="Phobius"/>
    </source>
</evidence>
<name>A0ABV3G6N9_MICGL</name>
<dbReference type="RefSeq" id="WP_358128951.1">
    <property type="nucleotide sequence ID" value="NZ_JBFALK010000001.1"/>
</dbReference>
<keyword evidence="1" id="KW-0472">Membrane</keyword>
<gene>
    <name evidence="2" type="ORF">AB0I59_01565</name>
</gene>
<keyword evidence="3" id="KW-1185">Reference proteome</keyword>
<keyword evidence="1" id="KW-1133">Transmembrane helix</keyword>
<evidence type="ECO:0000313" key="3">
    <source>
        <dbReference type="Proteomes" id="UP001551675"/>
    </source>
</evidence>
<sequence length="249" mass="26679">MGKHAGVPAVEAIGNLRRAQILAGAGLLTLTLVENLLIDDEAIIHVANNWLAVARELDGGPKRLLALMLTESRNTWIADDQTAFEDAVVTFQSKLEVLRGMVTDTGGLLDEIGATFRDFGWAMFVFSATLLSTMASAAALRFTPAGAQAQLVIRALIQMADKILAVWGKALLAYLGGAAYILGYLWRKDMQLRNVEPTGVAAIDFTKATIDVAGNPTFREPGKAGTLPPSTAGFDWVAPKRDVPLPYGQ</sequence>
<keyword evidence="1" id="KW-0812">Transmembrane</keyword>
<organism evidence="2 3">
    <name type="scientific">Microtetraspora glauca</name>
    <dbReference type="NCBI Taxonomy" id="1996"/>
    <lineage>
        <taxon>Bacteria</taxon>
        <taxon>Bacillati</taxon>
        <taxon>Actinomycetota</taxon>
        <taxon>Actinomycetes</taxon>
        <taxon>Streptosporangiales</taxon>
        <taxon>Streptosporangiaceae</taxon>
        <taxon>Microtetraspora</taxon>
    </lineage>
</organism>
<reference evidence="2 3" key="1">
    <citation type="submission" date="2024-06" db="EMBL/GenBank/DDBJ databases">
        <title>The Natural Products Discovery Center: Release of the First 8490 Sequenced Strains for Exploring Actinobacteria Biosynthetic Diversity.</title>
        <authorList>
            <person name="Kalkreuter E."/>
            <person name="Kautsar S.A."/>
            <person name="Yang D."/>
            <person name="Bader C.D."/>
            <person name="Teijaro C.N."/>
            <person name="Fluegel L."/>
            <person name="Davis C.M."/>
            <person name="Simpson J.R."/>
            <person name="Lauterbach L."/>
            <person name="Steele A.D."/>
            <person name="Gui C."/>
            <person name="Meng S."/>
            <person name="Li G."/>
            <person name="Viehrig K."/>
            <person name="Ye F."/>
            <person name="Su P."/>
            <person name="Kiefer A.F."/>
            <person name="Nichols A."/>
            <person name="Cepeda A.J."/>
            <person name="Yan W."/>
            <person name="Fan B."/>
            <person name="Jiang Y."/>
            <person name="Adhikari A."/>
            <person name="Zheng C.-J."/>
            <person name="Schuster L."/>
            <person name="Cowan T.M."/>
            <person name="Smanski M.J."/>
            <person name="Chevrette M.G."/>
            <person name="De Carvalho L.P.S."/>
            <person name="Shen B."/>
        </authorList>
    </citation>
    <scope>NUCLEOTIDE SEQUENCE [LARGE SCALE GENOMIC DNA]</scope>
    <source>
        <strain evidence="2 3">NPDC050100</strain>
    </source>
</reference>
<comment type="caution">
    <text evidence="2">The sequence shown here is derived from an EMBL/GenBank/DDBJ whole genome shotgun (WGS) entry which is preliminary data.</text>
</comment>
<evidence type="ECO:0000313" key="2">
    <source>
        <dbReference type="EMBL" id="MEV0967294.1"/>
    </source>
</evidence>
<dbReference type="EMBL" id="JBFALK010000001">
    <property type="protein sequence ID" value="MEV0967294.1"/>
    <property type="molecule type" value="Genomic_DNA"/>
</dbReference>
<protein>
    <recommendedName>
        <fullName evidence="4">WXG100 family type VII secretion target</fullName>
    </recommendedName>
</protein>
<feature type="transmembrane region" description="Helical" evidence="1">
    <location>
        <begin position="119"/>
        <end position="143"/>
    </location>
</feature>
<evidence type="ECO:0008006" key="4">
    <source>
        <dbReference type="Google" id="ProtNLM"/>
    </source>
</evidence>
<proteinExistence type="predicted"/>